<evidence type="ECO:0000313" key="11">
    <source>
        <dbReference type="Proteomes" id="UP000036893"/>
    </source>
</evidence>
<dbReference type="GeneID" id="66987508"/>
<dbReference type="GO" id="GO:0005739">
    <property type="term" value="C:mitochondrion"/>
    <property type="evidence" value="ECO:0007669"/>
    <property type="project" value="TreeGrafter"/>
</dbReference>
<dbReference type="SUPFAM" id="SSF56752">
    <property type="entry name" value="D-aminoacid aminotransferase-like PLP-dependent enzymes"/>
    <property type="match status" value="1"/>
</dbReference>
<organism evidence="10 11">
    <name type="scientific">Aspergillus udagawae</name>
    <dbReference type="NCBI Taxonomy" id="91492"/>
    <lineage>
        <taxon>Eukaryota</taxon>
        <taxon>Fungi</taxon>
        <taxon>Dikarya</taxon>
        <taxon>Ascomycota</taxon>
        <taxon>Pezizomycotina</taxon>
        <taxon>Eurotiomycetes</taxon>
        <taxon>Eurotiomycetidae</taxon>
        <taxon>Eurotiales</taxon>
        <taxon>Aspergillaceae</taxon>
        <taxon>Aspergillus</taxon>
        <taxon>Aspergillus subgen. Fumigati</taxon>
    </lineage>
</organism>
<dbReference type="InterPro" id="IPR018300">
    <property type="entry name" value="Aminotrans_IV_CS"/>
</dbReference>
<dbReference type="InterPro" id="IPR036038">
    <property type="entry name" value="Aminotransferase-like"/>
</dbReference>
<keyword evidence="3 9" id="KW-0032">Aminotransferase</keyword>
<reference evidence="10" key="2">
    <citation type="submission" date="2021-01" db="EMBL/GenBank/DDBJ databases">
        <title>Pan-genome distribution and transcriptional activeness of fungal secondary metabolism genes in Aspergillus section Fumigati.</title>
        <authorList>
            <person name="Takahashi H."/>
            <person name="Umemura M."/>
            <person name="Ninomiya A."/>
            <person name="Kusuya Y."/>
            <person name="Urayama S."/>
            <person name="Shimizu M."/>
            <person name="Watanabe A."/>
            <person name="Kamei K."/>
            <person name="Yaguchi T."/>
            <person name="Hagiwara D."/>
        </authorList>
    </citation>
    <scope>NUCLEOTIDE SEQUENCE</scope>
    <source>
        <strain evidence="10">IFM 46973</strain>
    </source>
</reference>
<dbReference type="Pfam" id="PF01063">
    <property type="entry name" value="Aminotran_4"/>
    <property type="match status" value="1"/>
</dbReference>
<dbReference type="GO" id="GO:0009099">
    <property type="term" value="P:L-valine biosynthetic process"/>
    <property type="evidence" value="ECO:0007669"/>
    <property type="project" value="TreeGrafter"/>
</dbReference>
<comment type="catalytic activity">
    <reaction evidence="9">
        <text>L-isoleucine + 2-oxoglutarate = (S)-3-methyl-2-oxopentanoate + L-glutamate</text>
        <dbReference type="Rhea" id="RHEA:24801"/>
        <dbReference type="ChEBI" id="CHEBI:16810"/>
        <dbReference type="ChEBI" id="CHEBI:29985"/>
        <dbReference type="ChEBI" id="CHEBI:35146"/>
        <dbReference type="ChEBI" id="CHEBI:58045"/>
        <dbReference type="EC" id="2.6.1.42"/>
    </reaction>
</comment>
<evidence type="ECO:0000256" key="9">
    <source>
        <dbReference type="RuleBase" id="RU004517"/>
    </source>
</evidence>
<dbReference type="InterPro" id="IPR005786">
    <property type="entry name" value="B_amino_transII"/>
</dbReference>
<gene>
    <name evidence="10" type="ORF">Aud_000032</name>
</gene>
<dbReference type="EC" id="2.6.1.42" evidence="9"/>
<sequence length="401" mass="44550">MAFIRSFQHSELSMELVPEAQQPPVPALSDPIRNKRDQHTAHMLTVQWTADLGWARPTIQVYGPLSIHPNASALHYATQSFEGMKVYRGYDGKLRLFRPLLNCERLQLSNACVGLPTFDPHELLQLIIAFASVECPRWLPEPHSHLYIRPAMIGMGSSLGVQMPPEALFFMTAALFPQRQVAQKPMSSIKLLASPMTMVRAWPGGIGYAKVGANYGPTMRVQDEAKQQGCISTLWLFGEDEQVTECGGSNFFVIWRESNSVKLVTPPLEHGLILDGITRRSVLELARERLFSPNTECGKLKPLVIEQRTFTMTDIRRASEEGRLLEGFVTGTSVSIMPVSAIVYKGAPIWFPSGAAGNETGSPITQTLGYANIFKQWLDEICYGTVIHEWACEVANAEGCE</sequence>
<feature type="modified residue" description="N6-(pyridoxal phosphate)lysine" evidence="6">
    <location>
        <position position="210"/>
    </location>
</feature>
<dbReference type="InterPro" id="IPR043132">
    <property type="entry name" value="BCAT-like_C"/>
</dbReference>
<protein>
    <recommendedName>
        <fullName evidence="9">Branched-chain-amino-acid aminotransferase</fullName>
        <ecNumber evidence="9">2.6.1.42</ecNumber>
    </recommendedName>
</protein>
<reference evidence="10" key="1">
    <citation type="journal article" date="2015" name="Genome Announc.">
        <title>Draft Genome Sequence of the Pathogenic Filamentous Fungus Aspergillus udagawae Strain IFM 46973T.</title>
        <authorList>
            <person name="Kusuya Y."/>
            <person name="Takahashi-Nakaguchi A."/>
            <person name="Takahashi H."/>
            <person name="Yaguchi T."/>
        </authorList>
    </citation>
    <scope>NUCLEOTIDE SEQUENCE</scope>
    <source>
        <strain evidence="10">IFM 46973</strain>
    </source>
</reference>
<dbReference type="GO" id="GO:0004084">
    <property type="term" value="F:branched-chain-amino-acid transaminase activity"/>
    <property type="evidence" value="ECO:0007669"/>
    <property type="project" value="UniProtKB-EC"/>
</dbReference>
<dbReference type="EMBL" id="BBXM02000001">
    <property type="protein sequence ID" value="GIC84218.1"/>
    <property type="molecule type" value="Genomic_DNA"/>
</dbReference>
<comment type="catalytic activity">
    <reaction evidence="9">
        <text>L-valine + 2-oxoglutarate = 3-methyl-2-oxobutanoate + L-glutamate</text>
        <dbReference type="Rhea" id="RHEA:24813"/>
        <dbReference type="ChEBI" id="CHEBI:11851"/>
        <dbReference type="ChEBI" id="CHEBI:16810"/>
        <dbReference type="ChEBI" id="CHEBI:29985"/>
        <dbReference type="ChEBI" id="CHEBI:57762"/>
        <dbReference type="EC" id="2.6.1.42"/>
    </reaction>
</comment>
<evidence type="ECO:0000256" key="5">
    <source>
        <dbReference type="ARBA" id="ARBA00022898"/>
    </source>
</evidence>
<dbReference type="GO" id="GO:0009098">
    <property type="term" value="P:L-leucine biosynthetic process"/>
    <property type="evidence" value="ECO:0007669"/>
    <property type="project" value="TreeGrafter"/>
</dbReference>
<dbReference type="PROSITE" id="PS00770">
    <property type="entry name" value="AA_TRANSFER_CLASS_4"/>
    <property type="match status" value="1"/>
</dbReference>
<comment type="catalytic activity">
    <reaction evidence="9">
        <text>L-leucine + 2-oxoglutarate = 4-methyl-2-oxopentanoate + L-glutamate</text>
        <dbReference type="Rhea" id="RHEA:18321"/>
        <dbReference type="ChEBI" id="CHEBI:16810"/>
        <dbReference type="ChEBI" id="CHEBI:17865"/>
        <dbReference type="ChEBI" id="CHEBI:29985"/>
        <dbReference type="ChEBI" id="CHEBI:57427"/>
        <dbReference type="EC" id="2.6.1.42"/>
    </reaction>
</comment>
<evidence type="ECO:0000256" key="1">
    <source>
        <dbReference type="ARBA" id="ARBA00001933"/>
    </source>
</evidence>
<evidence type="ECO:0000313" key="10">
    <source>
        <dbReference type="EMBL" id="GIC84218.1"/>
    </source>
</evidence>
<keyword evidence="4 9" id="KW-0808">Transferase</keyword>
<dbReference type="Gene3D" id="3.30.470.10">
    <property type="match status" value="1"/>
</dbReference>
<keyword evidence="9" id="KW-0100">Branched-chain amino acid biosynthesis</keyword>
<accession>A0A8E0QKB6</accession>
<evidence type="ECO:0000256" key="4">
    <source>
        <dbReference type="ARBA" id="ARBA00022679"/>
    </source>
</evidence>
<dbReference type="AlphaFoldDB" id="A0A8E0QKB6"/>
<dbReference type="PIRSF" id="PIRSF006468">
    <property type="entry name" value="BCAT1"/>
    <property type="match status" value="1"/>
</dbReference>
<dbReference type="PANTHER" id="PTHR11825:SF69">
    <property type="entry name" value="BRANCHED-CHAIN-AMINO-ACID AMINOTRANSFERASE"/>
    <property type="match status" value="1"/>
</dbReference>
<keyword evidence="5 8" id="KW-0663">Pyridoxal phosphate</keyword>
<name>A0A8E0QKB6_9EURO</name>
<evidence type="ECO:0000256" key="6">
    <source>
        <dbReference type="PIRSR" id="PIRSR006468-1"/>
    </source>
</evidence>
<dbReference type="RefSeq" id="XP_043141484.1">
    <property type="nucleotide sequence ID" value="XM_043285549.1"/>
</dbReference>
<comment type="similarity">
    <text evidence="2 7">Belongs to the class-IV pyridoxal-phosphate-dependent aminotransferase family.</text>
</comment>
<proteinExistence type="inferred from homology"/>
<comment type="cofactor">
    <cofactor evidence="1 8">
        <name>pyridoxal 5'-phosphate</name>
        <dbReference type="ChEBI" id="CHEBI:597326"/>
    </cofactor>
</comment>
<evidence type="ECO:0000256" key="7">
    <source>
        <dbReference type="RuleBase" id="RU004106"/>
    </source>
</evidence>
<dbReference type="InterPro" id="IPR001544">
    <property type="entry name" value="Aminotrans_IV"/>
</dbReference>
<keyword evidence="9" id="KW-0028">Amino-acid biosynthesis</keyword>
<dbReference type="InterPro" id="IPR043131">
    <property type="entry name" value="BCAT-like_N"/>
</dbReference>
<dbReference type="Proteomes" id="UP000036893">
    <property type="component" value="Unassembled WGS sequence"/>
</dbReference>
<evidence type="ECO:0000256" key="8">
    <source>
        <dbReference type="RuleBase" id="RU004516"/>
    </source>
</evidence>
<comment type="caution">
    <text evidence="10">The sequence shown here is derived from an EMBL/GenBank/DDBJ whole genome shotgun (WGS) entry which is preliminary data.</text>
</comment>
<dbReference type="Gene3D" id="3.20.10.10">
    <property type="entry name" value="D-amino Acid Aminotransferase, subunit A, domain 2"/>
    <property type="match status" value="1"/>
</dbReference>
<evidence type="ECO:0000256" key="2">
    <source>
        <dbReference type="ARBA" id="ARBA00009320"/>
    </source>
</evidence>
<dbReference type="PANTHER" id="PTHR11825">
    <property type="entry name" value="SUBGROUP IIII AMINOTRANSFERASE"/>
    <property type="match status" value="1"/>
</dbReference>
<evidence type="ECO:0000256" key="3">
    <source>
        <dbReference type="ARBA" id="ARBA00022576"/>
    </source>
</evidence>